<dbReference type="CDD" id="cd01856">
    <property type="entry name" value="YlqF"/>
    <property type="match status" value="1"/>
</dbReference>
<keyword evidence="3 4" id="KW-0342">GTP-binding</keyword>
<dbReference type="InterPro" id="IPR019991">
    <property type="entry name" value="GTP-bd_ribosome_bgen"/>
</dbReference>
<dbReference type="PIRSF" id="PIRSF006230">
    <property type="entry name" value="MG442"/>
    <property type="match status" value="1"/>
</dbReference>
<dbReference type="PROSITE" id="PS51721">
    <property type="entry name" value="G_CP"/>
    <property type="match status" value="1"/>
</dbReference>
<reference evidence="7" key="1">
    <citation type="journal article" date="2019" name="Int. J. Syst. Evol. Microbiol.">
        <title>The Global Catalogue of Microorganisms (GCM) 10K type strain sequencing project: providing services to taxonomists for standard genome sequencing and annotation.</title>
        <authorList>
            <consortium name="The Broad Institute Genomics Platform"/>
            <consortium name="The Broad Institute Genome Sequencing Center for Infectious Disease"/>
            <person name="Wu L."/>
            <person name="Ma J."/>
        </authorList>
    </citation>
    <scope>NUCLEOTIDE SEQUENCE [LARGE SCALE GENOMIC DNA]</scope>
    <source>
        <strain evidence="7">CCM 8937</strain>
    </source>
</reference>
<comment type="function">
    <text evidence="4">Required for a late step of 50S ribosomal subunit assembly. Has GTPase activity.</text>
</comment>
<dbReference type="Gene3D" id="3.40.50.300">
    <property type="entry name" value="P-loop containing nucleotide triphosphate hydrolases"/>
    <property type="match status" value="1"/>
</dbReference>
<keyword evidence="2 4" id="KW-0547">Nucleotide-binding</keyword>
<proteinExistence type="inferred from homology"/>
<comment type="subcellular location">
    <subcellularLocation>
        <location evidence="4">Cytoplasm</location>
    </subcellularLocation>
</comment>
<keyword evidence="4" id="KW-0963">Cytoplasm</keyword>
<evidence type="ECO:0000256" key="4">
    <source>
        <dbReference type="PIRNR" id="PIRNR006230"/>
    </source>
</evidence>
<gene>
    <name evidence="6" type="primary">ylqF</name>
    <name evidence="6" type="ORF">ACFQ4R_10935</name>
</gene>
<evidence type="ECO:0000259" key="5">
    <source>
        <dbReference type="PROSITE" id="PS51721"/>
    </source>
</evidence>
<dbReference type="PANTHER" id="PTHR45782">
    <property type="entry name" value="MITOCHONDRIAL RIBOSOME-ASSOCIATED GTPASE 1"/>
    <property type="match status" value="1"/>
</dbReference>
<dbReference type="EMBL" id="JBHTOH010000093">
    <property type="protein sequence ID" value="MFD1412094.1"/>
    <property type="molecule type" value="Genomic_DNA"/>
</dbReference>
<comment type="similarity">
    <text evidence="4">Belongs to the TRAFAC class YlqF/YawG GTPase family. MTG1 subfamily.</text>
</comment>
<protein>
    <recommendedName>
        <fullName evidence="1 4">Ribosome biogenesis GTPase A</fullName>
    </recommendedName>
</protein>
<dbReference type="Pfam" id="PF01926">
    <property type="entry name" value="MMR_HSR1"/>
    <property type="match status" value="1"/>
</dbReference>
<organism evidence="6 7">
    <name type="scientific">Lapidilactobacillus gannanensis</name>
    <dbReference type="NCBI Taxonomy" id="2486002"/>
    <lineage>
        <taxon>Bacteria</taxon>
        <taxon>Bacillati</taxon>
        <taxon>Bacillota</taxon>
        <taxon>Bacilli</taxon>
        <taxon>Lactobacillales</taxon>
        <taxon>Lactobacillaceae</taxon>
        <taxon>Lapidilactobacillus</taxon>
    </lineage>
</organism>
<evidence type="ECO:0000256" key="2">
    <source>
        <dbReference type="ARBA" id="ARBA00022741"/>
    </source>
</evidence>
<dbReference type="InterPro" id="IPR027417">
    <property type="entry name" value="P-loop_NTPase"/>
</dbReference>
<evidence type="ECO:0000256" key="1">
    <source>
        <dbReference type="ARBA" id="ARBA00014898"/>
    </source>
</evidence>
<feature type="domain" description="CP-type G" evidence="5">
    <location>
        <begin position="15"/>
        <end position="179"/>
    </location>
</feature>
<comment type="caution">
    <text evidence="6">The sequence shown here is derived from an EMBL/GenBank/DDBJ whole genome shotgun (WGS) entry which is preliminary data.</text>
</comment>
<dbReference type="RefSeq" id="WP_125648569.1">
    <property type="nucleotide sequence ID" value="NZ_JBHTOH010000093.1"/>
</dbReference>
<dbReference type="InterPro" id="IPR016478">
    <property type="entry name" value="GTPase_MTG1"/>
</dbReference>
<name>A0ABW4BPB7_9LACO</name>
<keyword evidence="7" id="KW-1185">Reference proteome</keyword>
<evidence type="ECO:0000313" key="6">
    <source>
        <dbReference type="EMBL" id="MFD1412094.1"/>
    </source>
</evidence>
<evidence type="ECO:0000256" key="3">
    <source>
        <dbReference type="ARBA" id="ARBA00023134"/>
    </source>
</evidence>
<dbReference type="SUPFAM" id="SSF52540">
    <property type="entry name" value="P-loop containing nucleoside triphosphate hydrolases"/>
    <property type="match status" value="1"/>
</dbReference>
<dbReference type="InterPro" id="IPR030378">
    <property type="entry name" value="G_CP_dom"/>
</dbReference>
<dbReference type="InterPro" id="IPR023179">
    <property type="entry name" value="GTP-bd_ortho_bundle_sf"/>
</dbReference>
<sequence>MSTIQWYPGHMAKAKRQIQEQLKLVDVVIEVVDARLPESSRNPELNQLIQHKDHLIILNKSDLADPQVTKQWLQYYQGEGLASLALDSQHGQPLNPVLRATKQLLATKLAQQAAKGIKETTIRAMCVGIPNTGKSTFLNRMIGKNVAQVGNRPGVTRKQNWLKTQQNFAILDTPGVLWPKFADQLIGQKLALTGAIKEGLYHEDDIVLFALAFYQANYPQLLQQHYQLSAEQLQLAPVDLLMALTKKLGFRDEYERMVTRFLLDYRKGKLGRITLDQVPATWQATVHD</sequence>
<dbReference type="Gene3D" id="1.10.1580.10">
    <property type="match status" value="1"/>
</dbReference>
<dbReference type="InterPro" id="IPR006073">
    <property type="entry name" value="GTP-bd"/>
</dbReference>
<dbReference type="Proteomes" id="UP001597191">
    <property type="component" value="Unassembled WGS sequence"/>
</dbReference>
<dbReference type="CDD" id="cd00882">
    <property type="entry name" value="Ras_like_GTPase"/>
    <property type="match status" value="1"/>
</dbReference>
<evidence type="ECO:0000313" key="7">
    <source>
        <dbReference type="Proteomes" id="UP001597191"/>
    </source>
</evidence>
<accession>A0ABW4BPB7</accession>
<dbReference type="NCBIfam" id="TIGR03596">
    <property type="entry name" value="GTPase_YlqF"/>
    <property type="match status" value="1"/>
</dbReference>
<dbReference type="PANTHER" id="PTHR45782:SF4">
    <property type="entry name" value="MITOCHONDRIAL RIBOSOME-ASSOCIATED GTPASE 1"/>
    <property type="match status" value="1"/>
</dbReference>